<evidence type="ECO:0000313" key="7">
    <source>
        <dbReference type="EMBL" id="WDE98456.1"/>
    </source>
</evidence>
<evidence type="ECO:0000256" key="1">
    <source>
        <dbReference type="ARBA" id="ARBA00001966"/>
    </source>
</evidence>
<dbReference type="InterPro" id="IPR058240">
    <property type="entry name" value="rSAM_sf"/>
</dbReference>
<gene>
    <name evidence="7" type="ORF">PQO03_21840</name>
</gene>
<evidence type="ECO:0000256" key="5">
    <source>
        <dbReference type="ARBA" id="ARBA00023014"/>
    </source>
</evidence>
<dbReference type="PANTHER" id="PTHR11228">
    <property type="entry name" value="RADICAL SAM DOMAIN PROTEIN"/>
    <property type="match status" value="1"/>
</dbReference>
<keyword evidence="2" id="KW-0949">S-adenosyl-L-methionine</keyword>
<evidence type="ECO:0000256" key="4">
    <source>
        <dbReference type="ARBA" id="ARBA00023004"/>
    </source>
</evidence>
<dbReference type="PANTHER" id="PTHR11228:SF7">
    <property type="entry name" value="PQQA PEPTIDE CYCLASE"/>
    <property type="match status" value="1"/>
</dbReference>
<dbReference type="Proteomes" id="UP001214250">
    <property type="component" value="Chromosome 2"/>
</dbReference>
<dbReference type="RefSeq" id="WP_274153327.1">
    <property type="nucleotide sequence ID" value="NZ_CP117812.1"/>
</dbReference>
<comment type="cofactor">
    <cofactor evidence="1">
        <name>[4Fe-4S] cluster</name>
        <dbReference type="ChEBI" id="CHEBI:49883"/>
    </cofactor>
</comment>
<keyword evidence="3" id="KW-0479">Metal-binding</keyword>
<accession>A0ABY7W0A1</accession>
<name>A0ABY7W0A1_9BACT</name>
<keyword evidence="5" id="KW-0411">Iron-sulfur</keyword>
<keyword evidence="4" id="KW-0408">Iron</keyword>
<proteinExistence type="predicted"/>
<sequence length="305" mass="34864">MTIDQQKKRPGYISFQKNAEGNNQLDDLWFFTGSRCNLACHHCYVESSPTNNSIDMITTEDIKPTIDEAQKFGVNHIYFTGGEPFLNKDIYSLVGMAMETADTTIMTNATLRMDLERLKQIKSDSTLSFRISMDHFEEARHDQIRDQGNFQKTLINAVKISLAGFQVIITASAIVYEGHELQADEIEDKFHQLFSPYGVDVDVKLLPYNLEMGTNLERIDEVHEKVFLSEHCMQLPGVKAKDFQCHNGRTLQKIKGEMKIYPCPIIYNDPQYEMGSTLKDSFGNVYLNHKACYDFCYRSGGKCTN</sequence>
<dbReference type="Gene3D" id="3.20.20.70">
    <property type="entry name" value="Aldolase class I"/>
    <property type="match status" value="1"/>
</dbReference>
<evidence type="ECO:0000313" key="8">
    <source>
        <dbReference type="Proteomes" id="UP001214250"/>
    </source>
</evidence>
<dbReference type="InterPro" id="IPR007197">
    <property type="entry name" value="rSAM"/>
</dbReference>
<evidence type="ECO:0000256" key="2">
    <source>
        <dbReference type="ARBA" id="ARBA00022691"/>
    </source>
</evidence>
<organism evidence="7 8">
    <name type="scientific">Lentisphaera profundi</name>
    <dbReference type="NCBI Taxonomy" id="1658616"/>
    <lineage>
        <taxon>Bacteria</taxon>
        <taxon>Pseudomonadati</taxon>
        <taxon>Lentisphaerota</taxon>
        <taxon>Lentisphaeria</taxon>
        <taxon>Lentisphaerales</taxon>
        <taxon>Lentisphaeraceae</taxon>
        <taxon>Lentisphaera</taxon>
    </lineage>
</organism>
<feature type="domain" description="Radical SAM core" evidence="6">
    <location>
        <begin position="20"/>
        <end position="244"/>
    </location>
</feature>
<dbReference type="PROSITE" id="PS51918">
    <property type="entry name" value="RADICAL_SAM"/>
    <property type="match status" value="1"/>
</dbReference>
<dbReference type="EMBL" id="CP117812">
    <property type="protein sequence ID" value="WDE98456.1"/>
    <property type="molecule type" value="Genomic_DNA"/>
</dbReference>
<dbReference type="InterPro" id="IPR050377">
    <property type="entry name" value="Radical_SAM_PqqE_MftC-like"/>
</dbReference>
<protein>
    <submittedName>
        <fullName evidence="7">Radical SAM protein</fullName>
    </submittedName>
</protein>
<evidence type="ECO:0000259" key="6">
    <source>
        <dbReference type="PROSITE" id="PS51918"/>
    </source>
</evidence>
<dbReference type="SFLD" id="SFLDS00029">
    <property type="entry name" value="Radical_SAM"/>
    <property type="match status" value="1"/>
</dbReference>
<dbReference type="Pfam" id="PF04055">
    <property type="entry name" value="Radical_SAM"/>
    <property type="match status" value="1"/>
</dbReference>
<dbReference type="SUPFAM" id="SSF102114">
    <property type="entry name" value="Radical SAM enzymes"/>
    <property type="match status" value="1"/>
</dbReference>
<reference evidence="7 8" key="1">
    <citation type="submission" date="2023-02" db="EMBL/GenBank/DDBJ databases">
        <title>Genome sequence of Lentisphaera profundi SAORIC-696.</title>
        <authorList>
            <person name="Kim e."/>
            <person name="Cho J.-C."/>
            <person name="Choi A."/>
            <person name="Kang I."/>
        </authorList>
    </citation>
    <scope>NUCLEOTIDE SEQUENCE [LARGE SCALE GENOMIC DNA]</scope>
    <source>
        <strain evidence="7 8">SAORIC-696</strain>
    </source>
</reference>
<dbReference type="CDD" id="cd01335">
    <property type="entry name" value="Radical_SAM"/>
    <property type="match status" value="1"/>
</dbReference>
<dbReference type="SFLD" id="SFLDG01067">
    <property type="entry name" value="SPASM/twitch_domain_containing"/>
    <property type="match status" value="1"/>
</dbReference>
<keyword evidence="8" id="KW-1185">Reference proteome</keyword>
<evidence type="ECO:0000256" key="3">
    <source>
        <dbReference type="ARBA" id="ARBA00022723"/>
    </source>
</evidence>
<dbReference type="InterPro" id="IPR013785">
    <property type="entry name" value="Aldolase_TIM"/>
</dbReference>